<dbReference type="Pfam" id="PF00293">
    <property type="entry name" value="NUDIX"/>
    <property type="match status" value="1"/>
</dbReference>
<dbReference type="Proteomes" id="UP000305398">
    <property type="component" value="Chromosome"/>
</dbReference>
<dbReference type="InterPro" id="IPR015797">
    <property type="entry name" value="NUDIX_hydrolase-like_dom_sf"/>
</dbReference>
<organism evidence="12 13">
    <name type="scientific">Hymenobacter jejuensis</name>
    <dbReference type="NCBI Taxonomy" id="2502781"/>
    <lineage>
        <taxon>Bacteria</taxon>
        <taxon>Pseudomonadati</taxon>
        <taxon>Bacteroidota</taxon>
        <taxon>Cytophagia</taxon>
        <taxon>Cytophagales</taxon>
        <taxon>Hymenobacteraceae</taxon>
        <taxon>Hymenobacter</taxon>
    </lineage>
</organism>
<dbReference type="GO" id="GO:0046872">
    <property type="term" value="F:metal ion binding"/>
    <property type="evidence" value="ECO:0007669"/>
    <property type="project" value="UniProtKB-KW"/>
</dbReference>
<evidence type="ECO:0000256" key="1">
    <source>
        <dbReference type="ARBA" id="ARBA00000847"/>
    </source>
</evidence>
<dbReference type="Gene3D" id="3.90.79.10">
    <property type="entry name" value="Nucleoside Triphosphate Pyrophosphohydrolase"/>
    <property type="match status" value="1"/>
</dbReference>
<feature type="binding site" evidence="9">
    <location>
        <position position="138"/>
    </location>
    <ligand>
        <name>Mg(2+)</name>
        <dbReference type="ChEBI" id="CHEBI:18420"/>
        <label>1</label>
    </ligand>
</feature>
<feature type="short sequence motif" description="Nudix box" evidence="10">
    <location>
        <begin position="72"/>
        <end position="95"/>
    </location>
</feature>
<accession>A0A5B8A677</accession>
<feature type="binding site" evidence="9">
    <location>
        <position position="71"/>
    </location>
    <ligand>
        <name>Mg(2+)</name>
        <dbReference type="ChEBI" id="CHEBI:18420"/>
        <label>1</label>
    </ligand>
</feature>
<feature type="binding site" evidence="9">
    <location>
        <position position="92"/>
    </location>
    <ligand>
        <name>Mg(2+)</name>
        <dbReference type="ChEBI" id="CHEBI:18420"/>
        <label>1</label>
    </ligand>
</feature>
<dbReference type="RefSeq" id="WP_139516966.1">
    <property type="nucleotide sequence ID" value="NZ_CP040896.1"/>
</dbReference>
<evidence type="ECO:0000313" key="12">
    <source>
        <dbReference type="EMBL" id="QDA61792.1"/>
    </source>
</evidence>
<comment type="cofactor">
    <cofactor evidence="2 9">
        <name>Mg(2+)</name>
        <dbReference type="ChEBI" id="CHEBI:18420"/>
    </cofactor>
</comment>
<reference evidence="12 13" key="1">
    <citation type="submission" date="2019-06" db="EMBL/GenBank/DDBJ databases">
        <authorList>
            <person name="Srinivasan S."/>
        </authorList>
    </citation>
    <scope>NUCLEOTIDE SEQUENCE [LARGE SCALE GENOMIC DNA]</scope>
    <source>
        <strain evidence="12 13">17J68-5</strain>
    </source>
</reference>
<dbReference type="NCBIfam" id="TIGR00052">
    <property type="entry name" value="nudix-type nucleoside diphosphatase, YffH/AdpP family"/>
    <property type="match status" value="1"/>
</dbReference>
<evidence type="ECO:0000256" key="10">
    <source>
        <dbReference type="PIRSR" id="PIRSR604385-3"/>
    </source>
</evidence>
<evidence type="ECO:0000256" key="6">
    <source>
        <dbReference type="ARBA" id="ARBA00022801"/>
    </source>
</evidence>
<feature type="binding site" evidence="9">
    <location>
        <position position="88"/>
    </location>
    <ligand>
        <name>Mg(2+)</name>
        <dbReference type="ChEBI" id="CHEBI:18420"/>
        <label>1</label>
    </ligand>
</feature>
<dbReference type="OrthoDB" id="1523642at2"/>
<sequence length="172" mass="19486">MNITERKIVYNGKKYKLSQLTVQDGDKSYQRERFEPGKAVGALVFDTQKQRYLMVKQFRVGSESDLIEVPAGMLDQEGESPEQAMRREIEEELGYTVDHIEPISTYYPSAGASAEQISLFYAEVSQQTSDGGGVDEGEKITTIEFTKEELSTTKFEDGKAIIAVQWLRLRNQ</sequence>
<evidence type="ECO:0000256" key="7">
    <source>
        <dbReference type="ARBA" id="ARBA00032162"/>
    </source>
</evidence>
<evidence type="ECO:0000256" key="5">
    <source>
        <dbReference type="ARBA" id="ARBA00016377"/>
    </source>
</evidence>
<feature type="domain" description="Nudix hydrolase" evidence="11">
    <location>
        <begin position="35"/>
        <end position="168"/>
    </location>
</feature>
<evidence type="ECO:0000256" key="2">
    <source>
        <dbReference type="ARBA" id="ARBA00001946"/>
    </source>
</evidence>
<dbReference type="PANTHER" id="PTHR11839">
    <property type="entry name" value="UDP/ADP-SUGAR PYROPHOSPHATASE"/>
    <property type="match status" value="1"/>
</dbReference>
<comment type="catalytic activity">
    <reaction evidence="1">
        <text>GDP-alpha-D-mannose + H2O = alpha-D-mannose 1-phosphate + GMP + 2 H(+)</text>
        <dbReference type="Rhea" id="RHEA:27978"/>
        <dbReference type="ChEBI" id="CHEBI:15377"/>
        <dbReference type="ChEBI" id="CHEBI:15378"/>
        <dbReference type="ChEBI" id="CHEBI:57527"/>
        <dbReference type="ChEBI" id="CHEBI:58115"/>
        <dbReference type="ChEBI" id="CHEBI:58409"/>
    </reaction>
</comment>
<dbReference type="EMBL" id="CP040896">
    <property type="protein sequence ID" value="QDA61792.1"/>
    <property type="molecule type" value="Genomic_DNA"/>
</dbReference>
<dbReference type="GO" id="GO:0019144">
    <property type="term" value="F:ADP-sugar diphosphatase activity"/>
    <property type="evidence" value="ECO:0007669"/>
    <property type="project" value="TreeGrafter"/>
</dbReference>
<dbReference type="GO" id="GO:0006753">
    <property type="term" value="P:nucleoside phosphate metabolic process"/>
    <property type="evidence" value="ECO:0007669"/>
    <property type="project" value="TreeGrafter"/>
</dbReference>
<keyword evidence="6 12" id="KW-0378">Hydrolase</keyword>
<keyword evidence="13" id="KW-1185">Reference proteome</keyword>
<comment type="similarity">
    <text evidence="3">Belongs to the Nudix hydrolase family. NudK subfamily.</text>
</comment>
<dbReference type="GO" id="GO:0019693">
    <property type="term" value="P:ribose phosphate metabolic process"/>
    <property type="evidence" value="ECO:0007669"/>
    <property type="project" value="TreeGrafter"/>
</dbReference>
<evidence type="ECO:0000256" key="9">
    <source>
        <dbReference type="PIRSR" id="PIRSR604385-2"/>
    </source>
</evidence>
<dbReference type="InterPro" id="IPR004385">
    <property type="entry name" value="NDP_pyrophosphatase"/>
</dbReference>
<name>A0A5B8A677_9BACT</name>
<evidence type="ECO:0000313" key="13">
    <source>
        <dbReference type="Proteomes" id="UP000305398"/>
    </source>
</evidence>
<keyword evidence="9" id="KW-0479">Metal-binding</keyword>
<dbReference type="PANTHER" id="PTHR11839:SF18">
    <property type="entry name" value="NUDIX HYDROLASE DOMAIN-CONTAINING PROTEIN"/>
    <property type="match status" value="1"/>
</dbReference>
<dbReference type="KEGG" id="hyj:FHG12_17575"/>
<proteinExistence type="inferred from homology"/>
<dbReference type="SUPFAM" id="SSF55811">
    <property type="entry name" value="Nudix"/>
    <property type="match status" value="1"/>
</dbReference>
<protein>
    <recommendedName>
        <fullName evidence="5">GDP-mannose pyrophosphatase</fullName>
    </recommendedName>
    <alternativeName>
        <fullName evidence="7">GDP-mannose hydrolase</fullName>
    </alternativeName>
    <alternativeName>
        <fullName evidence="8">GDPMK</fullName>
    </alternativeName>
</protein>
<dbReference type="InterPro" id="IPR000086">
    <property type="entry name" value="NUDIX_hydrolase_dom"/>
</dbReference>
<evidence type="ECO:0000256" key="8">
    <source>
        <dbReference type="ARBA" id="ARBA00032272"/>
    </source>
</evidence>
<gene>
    <name evidence="12" type="ORF">FHG12_17575</name>
</gene>
<evidence type="ECO:0000256" key="3">
    <source>
        <dbReference type="ARBA" id="ARBA00007275"/>
    </source>
</evidence>
<dbReference type="GO" id="GO:0005829">
    <property type="term" value="C:cytosol"/>
    <property type="evidence" value="ECO:0007669"/>
    <property type="project" value="TreeGrafter"/>
</dbReference>
<dbReference type="AlphaFoldDB" id="A0A5B8A677"/>
<evidence type="ECO:0000259" key="11">
    <source>
        <dbReference type="PROSITE" id="PS51462"/>
    </source>
</evidence>
<dbReference type="PROSITE" id="PS51462">
    <property type="entry name" value="NUDIX"/>
    <property type="match status" value="1"/>
</dbReference>
<comment type="subunit">
    <text evidence="4">Homodimer.</text>
</comment>
<keyword evidence="9" id="KW-0460">Magnesium</keyword>
<evidence type="ECO:0000256" key="4">
    <source>
        <dbReference type="ARBA" id="ARBA00011738"/>
    </source>
</evidence>